<reference evidence="2" key="1">
    <citation type="submission" date="2019-11" db="EMBL/GenBank/DDBJ databases">
        <title>Leishmania tarentolae CDS.</title>
        <authorList>
            <person name="Goto Y."/>
            <person name="Yamagishi J."/>
        </authorList>
    </citation>
    <scope>NUCLEOTIDE SEQUENCE [LARGE SCALE GENOMIC DNA]</scope>
    <source>
        <strain evidence="2">Parrot Tar II</strain>
    </source>
</reference>
<dbReference type="EMBL" id="BLBS01000043">
    <property type="protein sequence ID" value="GET90901.1"/>
    <property type="molecule type" value="Genomic_DNA"/>
</dbReference>
<evidence type="ECO:0008006" key="4">
    <source>
        <dbReference type="Google" id="ProtNLM"/>
    </source>
</evidence>
<comment type="caution">
    <text evidence="2">The sequence shown here is derived from an EMBL/GenBank/DDBJ whole genome shotgun (WGS) entry which is preliminary data.</text>
</comment>
<organism evidence="2 3">
    <name type="scientific">Leishmania tarentolae</name>
    <name type="common">Sauroleishmania tarentolae</name>
    <dbReference type="NCBI Taxonomy" id="5689"/>
    <lineage>
        <taxon>Eukaryota</taxon>
        <taxon>Discoba</taxon>
        <taxon>Euglenozoa</taxon>
        <taxon>Kinetoplastea</taxon>
        <taxon>Metakinetoplastina</taxon>
        <taxon>Trypanosomatida</taxon>
        <taxon>Trypanosomatidae</taxon>
        <taxon>Leishmaniinae</taxon>
        <taxon>Leishmania</taxon>
        <taxon>lizard Leishmania</taxon>
    </lineage>
</organism>
<keyword evidence="1" id="KW-0732">Signal</keyword>
<gene>
    <name evidence="2" type="ORF">LtaPh_3029400</name>
</gene>
<name>A0A640KNT1_LEITA</name>
<protein>
    <recommendedName>
        <fullName evidence="4">Leishmanolysin</fullName>
    </recommendedName>
</protein>
<accession>A0A640KNT1</accession>
<proteinExistence type="predicted"/>
<dbReference type="AlphaFoldDB" id="A0A640KNT1"/>
<evidence type="ECO:0000313" key="2">
    <source>
        <dbReference type="EMBL" id="GET90901.1"/>
    </source>
</evidence>
<keyword evidence="3" id="KW-1185">Reference proteome</keyword>
<feature type="signal peptide" evidence="1">
    <location>
        <begin position="1"/>
        <end position="29"/>
    </location>
</feature>
<dbReference type="Proteomes" id="UP000419144">
    <property type="component" value="Unassembled WGS sequence"/>
</dbReference>
<sequence length="334" mass="35950">MLHLYVARLRAVLCVMAALALLGCQTVQAQENCGTSVLCTPYDTNGPACVRKKRMNLRFMLETSRENNFTAGTQIHQLATYSFCPIVDQLSSFTLASAPFLASCYTGDGTSGAASDHLSVDMEPRSLSVYGFGASNSTLYPQRGVSTGTVLIAVNGTNRTGRPNSVGIVTMLSLEIGLHNGFFNYVGAVAASETIVVNPNYNATLCNNGEVAPEGINYCDKNITTAVKETVVQPSKVGFIPTCNADDVCTMGDPSVYECIGDVPGKKNCGVYRTDPAEIRKLQMTVWVSYYGTDRKKNVLRSGGKNPLNYLSFVKQNALYSLASEAETLFNGKL</sequence>
<feature type="chain" id="PRO_5024846706" description="Leishmanolysin" evidence="1">
    <location>
        <begin position="30"/>
        <end position="334"/>
    </location>
</feature>
<evidence type="ECO:0000256" key="1">
    <source>
        <dbReference type="SAM" id="SignalP"/>
    </source>
</evidence>
<dbReference type="OrthoDB" id="271973at2759"/>
<dbReference type="VEuPathDB" id="TriTrypDB:LtaPh_3029400"/>
<evidence type="ECO:0000313" key="3">
    <source>
        <dbReference type="Proteomes" id="UP000419144"/>
    </source>
</evidence>